<dbReference type="InterPro" id="IPR029063">
    <property type="entry name" value="SAM-dependent_MTases_sf"/>
</dbReference>
<dbReference type="KEGG" id="ehx:EMIHUDRAFT_95380"/>
<dbReference type="EnsemblProtists" id="EOD22738">
    <property type="protein sequence ID" value="EOD22738"/>
    <property type="gene ID" value="EMIHUDRAFT_95380"/>
</dbReference>
<evidence type="ECO:0008006" key="4">
    <source>
        <dbReference type="Google" id="ProtNLM"/>
    </source>
</evidence>
<dbReference type="Proteomes" id="UP000013827">
    <property type="component" value="Unassembled WGS sequence"/>
</dbReference>
<reference evidence="3" key="1">
    <citation type="journal article" date="2013" name="Nature">
        <title>Pan genome of the phytoplankton Emiliania underpins its global distribution.</title>
        <authorList>
            <person name="Read B.A."/>
            <person name="Kegel J."/>
            <person name="Klute M.J."/>
            <person name="Kuo A."/>
            <person name="Lefebvre S.C."/>
            <person name="Maumus F."/>
            <person name="Mayer C."/>
            <person name="Miller J."/>
            <person name="Monier A."/>
            <person name="Salamov A."/>
            <person name="Young J."/>
            <person name="Aguilar M."/>
            <person name="Claverie J.M."/>
            <person name="Frickenhaus S."/>
            <person name="Gonzalez K."/>
            <person name="Herman E.K."/>
            <person name="Lin Y.C."/>
            <person name="Napier J."/>
            <person name="Ogata H."/>
            <person name="Sarno A.F."/>
            <person name="Shmutz J."/>
            <person name="Schroeder D."/>
            <person name="de Vargas C."/>
            <person name="Verret F."/>
            <person name="von Dassow P."/>
            <person name="Valentin K."/>
            <person name="Van de Peer Y."/>
            <person name="Wheeler G."/>
            <person name="Dacks J.B."/>
            <person name="Delwiche C.F."/>
            <person name="Dyhrman S.T."/>
            <person name="Glockner G."/>
            <person name="John U."/>
            <person name="Richards T."/>
            <person name="Worden A.Z."/>
            <person name="Zhang X."/>
            <person name="Grigoriev I.V."/>
            <person name="Allen A.E."/>
            <person name="Bidle K."/>
            <person name="Borodovsky M."/>
            <person name="Bowler C."/>
            <person name="Brownlee C."/>
            <person name="Cock J.M."/>
            <person name="Elias M."/>
            <person name="Gladyshev V.N."/>
            <person name="Groth M."/>
            <person name="Guda C."/>
            <person name="Hadaegh A."/>
            <person name="Iglesias-Rodriguez M.D."/>
            <person name="Jenkins J."/>
            <person name="Jones B.M."/>
            <person name="Lawson T."/>
            <person name="Leese F."/>
            <person name="Lindquist E."/>
            <person name="Lobanov A."/>
            <person name="Lomsadze A."/>
            <person name="Malik S.B."/>
            <person name="Marsh M.E."/>
            <person name="Mackinder L."/>
            <person name="Mock T."/>
            <person name="Mueller-Roeber B."/>
            <person name="Pagarete A."/>
            <person name="Parker M."/>
            <person name="Probert I."/>
            <person name="Quesneville H."/>
            <person name="Raines C."/>
            <person name="Rensing S.A."/>
            <person name="Riano-Pachon D.M."/>
            <person name="Richier S."/>
            <person name="Rokitta S."/>
            <person name="Shiraiwa Y."/>
            <person name="Soanes D.M."/>
            <person name="van der Giezen M."/>
            <person name="Wahlund T.M."/>
            <person name="Williams B."/>
            <person name="Wilson W."/>
            <person name="Wolfe G."/>
            <person name="Wurch L.L."/>
        </authorList>
    </citation>
    <scope>NUCLEOTIDE SEQUENCE</scope>
</reference>
<name>A0A0D3JGV3_EMIH1</name>
<feature type="compositionally biased region" description="Pro residues" evidence="1">
    <location>
        <begin position="369"/>
        <end position="380"/>
    </location>
</feature>
<dbReference type="AlphaFoldDB" id="A0A0D3JGV3"/>
<dbReference type="RefSeq" id="XP_005775167.1">
    <property type="nucleotide sequence ID" value="XM_005775110.1"/>
</dbReference>
<dbReference type="SUPFAM" id="SSF53335">
    <property type="entry name" value="S-adenosyl-L-methionine-dependent methyltransferases"/>
    <property type="match status" value="1"/>
</dbReference>
<keyword evidence="3" id="KW-1185">Reference proteome</keyword>
<dbReference type="Gene3D" id="3.40.50.150">
    <property type="entry name" value="Vaccinia Virus protein VP39"/>
    <property type="match status" value="1"/>
</dbReference>
<feature type="region of interest" description="Disordered" evidence="1">
    <location>
        <begin position="721"/>
        <end position="744"/>
    </location>
</feature>
<accession>A0A0D3JGV3</accession>
<protein>
    <recommendedName>
        <fullName evidence="4">C3H1-type domain-containing protein</fullName>
    </recommendedName>
</protein>
<dbReference type="HOGENOM" id="CLU_387071_0_0_1"/>
<feature type="region of interest" description="Disordered" evidence="1">
    <location>
        <begin position="364"/>
        <end position="401"/>
    </location>
</feature>
<sequence length="885" mass="92104">MLGSEAAAAWRARIDARRKSKRSVVQAVSAAGACSAGNAICWASLKAGSARCNRGDCRLLHLNSGTCIHSVEHMLGQRSAACDACAFHSLSREVLLQQVAGWWGTGYELVESGDTEAARPAAPPAMASSWHTDVEFWRGEIARRHPGNGHLQRLVGEAWFSALLCDEGGAKLWRGVRRRLLKELTEARAAACLVPCPCRVGDRRGIATLLLSAALPGATVVMVRCHLLDIFQEGALERLAQHYVAGECGGGLAWGCAVGTHLCGALSARLVSFFGSGGPLLRELVLSPCCLKGWLGKEVQRQARELHRPHYEVLVSTLAELVRAACRDAEGEGGSGCADSSGSAAEVEVREWYDAEVLSEKNGFVLASRPPPPPPPPPPPRDVEAATHRHAEPGPSWPLLGACSEPRRAGAEAAREGVERAAALATSLRRCGLDACYLRRGGADSLAKLLGRLPAGGSLLAVGREGTSLHAAGGGPPLRLHAGIAAKRLRNAGAAGFQDSLLAACELRAGEVVIDATAGLLGDALVAAHAVGPGGRVVAMESIPLLHAVTSGSPSTLGDARADEALGRVSVLLGDHTALLRSMPDESADVVFFDAAPAYAGLRSLADHRPLSAEAVRQAVRVARRRVVVMDAAAGEELERLGVPLYHRSQRKRFGVIDRSSPPPLTTATATTTTTPYLGAVVAPAKGHTAARRRRNTERRAAEAAATAAATAVALRELRELQGGDGGGGEEGAALPTAPPQPADSPAQLLAATCVCRDEVREALAQLRRSRKGRREEARVGDGQAAAGVEVCNDLVAAMSCCIRSLVRAVAQLEASTRGVAPGAMCDGGTAAAAPAEAARAAALTFAAEIRAAAASLSVEERAFAACDALRRDLRLSCGLCVSGD</sequence>
<evidence type="ECO:0000256" key="1">
    <source>
        <dbReference type="SAM" id="MobiDB-lite"/>
    </source>
</evidence>
<feature type="compositionally biased region" description="Basic and acidic residues" evidence="1">
    <location>
        <begin position="381"/>
        <end position="392"/>
    </location>
</feature>
<proteinExistence type="predicted"/>
<dbReference type="PaxDb" id="2903-EOD22738"/>
<organism evidence="2 3">
    <name type="scientific">Emiliania huxleyi (strain CCMP1516)</name>
    <dbReference type="NCBI Taxonomy" id="280463"/>
    <lineage>
        <taxon>Eukaryota</taxon>
        <taxon>Haptista</taxon>
        <taxon>Haptophyta</taxon>
        <taxon>Prymnesiophyceae</taxon>
        <taxon>Isochrysidales</taxon>
        <taxon>Noelaerhabdaceae</taxon>
        <taxon>Emiliania</taxon>
    </lineage>
</organism>
<evidence type="ECO:0000313" key="3">
    <source>
        <dbReference type="Proteomes" id="UP000013827"/>
    </source>
</evidence>
<reference evidence="2" key="2">
    <citation type="submission" date="2024-10" db="UniProtKB">
        <authorList>
            <consortium name="EnsemblProtists"/>
        </authorList>
    </citation>
    <scope>IDENTIFICATION</scope>
</reference>
<evidence type="ECO:0000313" key="2">
    <source>
        <dbReference type="EnsemblProtists" id="EOD22738"/>
    </source>
</evidence>
<dbReference type="GeneID" id="17268285"/>